<protein>
    <submittedName>
        <fullName evidence="14">Uncharacterized protein</fullName>
    </submittedName>
</protein>
<dbReference type="InterPro" id="IPR011011">
    <property type="entry name" value="Znf_FYVE_PHD"/>
</dbReference>
<dbReference type="GO" id="GO:0008270">
    <property type="term" value="F:zinc ion binding"/>
    <property type="evidence" value="ECO:0007669"/>
    <property type="project" value="UniProtKB-KW"/>
</dbReference>
<dbReference type="PROSITE" id="PS00028">
    <property type="entry name" value="ZINC_FINGER_C2H2_1"/>
    <property type="match status" value="1"/>
</dbReference>
<feature type="domain" description="PHD-type" evidence="12">
    <location>
        <begin position="355"/>
        <end position="405"/>
    </location>
</feature>
<feature type="domain" description="PHD-type" evidence="12">
    <location>
        <begin position="299"/>
        <end position="358"/>
    </location>
</feature>
<evidence type="ECO:0000256" key="11">
    <source>
        <dbReference type="SAM" id="MobiDB-lite"/>
    </source>
</evidence>
<feature type="compositionally biased region" description="Acidic residues" evidence="11">
    <location>
        <begin position="149"/>
        <end position="170"/>
    </location>
</feature>
<evidence type="ECO:0000259" key="12">
    <source>
        <dbReference type="PROSITE" id="PS50016"/>
    </source>
</evidence>
<proteinExistence type="inferred from homology"/>
<feature type="region of interest" description="Disordered" evidence="11">
    <location>
        <begin position="149"/>
        <end position="215"/>
    </location>
</feature>
<dbReference type="Gene3D" id="3.30.40.10">
    <property type="entry name" value="Zinc/RING finger domain, C3HC4 (zinc finger)"/>
    <property type="match status" value="1"/>
</dbReference>
<dbReference type="InterPro" id="IPR025750">
    <property type="entry name" value="DPF1-3_N"/>
</dbReference>
<keyword evidence="8" id="KW-0804">Transcription</keyword>
<evidence type="ECO:0000256" key="4">
    <source>
        <dbReference type="ARBA" id="ARBA00022737"/>
    </source>
</evidence>
<feature type="domain" description="C2H2-type" evidence="13">
    <location>
        <begin position="252"/>
        <end position="280"/>
    </location>
</feature>
<dbReference type="AlphaFoldDB" id="A0A6V7UCK9"/>
<dbReference type="PANTHER" id="PTHR45888">
    <property type="entry name" value="HL01030P-RELATED"/>
    <property type="match status" value="1"/>
</dbReference>
<dbReference type="InterPro" id="IPR013083">
    <property type="entry name" value="Znf_RING/FYVE/PHD"/>
</dbReference>
<evidence type="ECO:0000256" key="3">
    <source>
        <dbReference type="ARBA" id="ARBA00022723"/>
    </source>
</evidence>
<keyword evidence="3" id="KW-0479">Metal-binding</keyword>
<dbReference type="InterPro" id="IPR001965">
    <property type="entry name" value="Znf_PHD"/>
</dbReference>
<evidence type="ECO:0000259" key="13">
    <source>
        <dbReference type="PROSITE" id="PS50157"/>
    </source>
</evidence>
<evidence type="ECO:0000313" key="14">
    <source>
        <dbReference type="EMBL" id="CAD2153792.1"/>
    </source>
</evidence>
<sequence length="416" mass="45946">MISDATYIEMLKNCSKWNSRVMSGRTRSQTAVYDQQTGVMHRPTEHLFRTASERCRSRNPMQVYVYTPQRWVRPKTTPSAAVETNYFLKNNPTLRDVLNSKDPTQLSLMSNADSTSNDQAQQLYTNMSVRSNMSYMGGNGGTKIYDNDVDLNDYDLDEPELNEQSDEDDWGSNKPKQRKRGGGAVVGGRPLLGRPPKRLANANVGGSGGSTPNVMRIAKNGEQVDSPGYMGSSGANEDGRSVAAPPPDIRPFVCQFCGAKYKSRPGLTYHRAHTHQAEIAATKNDVPPSPMISSKVQASDYCDFCLGDLTKNAAGKAEELVSCHDCGRSGHPTCLKFTKNMLISTKRYGWQCIECKACSICGTSENDHQLLFCDDCDRGFHLYCLKPPLQVPPETDWSCHLCIQAFGANASINKSH</sequence>
<evidence type="ECO:0000256" key="1">
    <source>
        <dbReference type="ARBA" id="ARBA00004123"/>
    </source>
</evidence>
<evidence type="ECO:0000256" key="9">
    <source>
        <dbReference type="ARBA" id="ARBA00023242"/>
    </source>
</evidence>
<evidence type="ECO:0000256" key="2">
    <source>
        <dbReference type="ARBA" id="ARBA00010539"/>
    </source>
</evidence>
<comment type="similarity">
    <text evidence="2">Belongs to the requiem/DPF family.</text>
</comment>
<dbReference type="GO" id="GO:0005634">
    <property type="term" value="C:nucleus"/>
    <property type="evidence" value="ECO:0007669"/>
    <property type="project" value="UniProtKB-SubCell"/>
</dbReference>
<keyword evidence="7" id="KW-0805">Transcription regulation</keyword>
<evidence type="ECO:0000256" key="6">
    <source>
        <dbReference type="ARBA" id="ARBA00022833"/>
    </source>
</evidence>
<keyword evidence="5 10" id="KW-0863">Zinc-finger</keyword>
<evidence type="ECO:0000256" key="7">
    <source>
        <dbReference type="ARBA" id="ARBA00023015"/>
    </source>
</evidence>
<dbReference type="InterPro" id="IPR013087">
    <property type="entry name" value="Znf_C2H2_type"/>
</dbReference>
<dbReference type="SUPFAM" id="SSF57903">
    <property type="entry name" value="FYVE/PHD zinc finger"/>
    <property type="match status" value="2"/>
</dbReference>
<comment type="caution">
    <text evidence="14">The sequence shown here is derived from an EMBL/GenBank/DDBJ whole genome shotgun (WGS) entry which is preliminary data.</text>
</comment>
<dbReference type="InterPro" id="IPR019787">
    <property type="entry name" value="Znf_PHD-finger"/>
</dbReference>
<evidence type="ECO:0000256" key="5">
    <source>
        <dbReference type="ARBA" id="ARBA00022771"/>
    </source>
</evidence>
<dbReference type="SMART" id="SM00249">
    <property type="entry name" value="PHD"/>
    <property type="match status" value="2"/>
</dbReference>
<evidence type="ECO:0000313" key="15">
    <source>
        <dbReference type="Proteomes" id="UP000580250"/>
    </source>
</evidence>
<accession>A0A6V7UCK9</accession>
<name>A0A6V7UCK9_MELEN</name>
<gene>
    <name evidence="14" type="ORF">MENT_LOCUS11249</name>
</gene>
<dbReference type="FunFam" id="3.30.40.10:FF:000005">
    <property type="entry name" value="zinc finger protein isoform X1"/>
    <property type="match status" value="1"/>
</dbReference>
<dbReference type="PROSITE" id="PS50157">
    <property type="entry name" value="ZINC_FINGER_C2H2_2"/>
    <property type="match status" value="1"/>
</dbReference>
<comment type="subcellular location">
    <subcellularLocation>
        <location evidence="1">Nucleus</location>
    </subcellularLocation>
</comment>
<dbReference type="OrthoDB" id="1903104at2759"/>
<dbReference type="EMBL" id="CAJEWN010000054">
    <property type="protein sequence ID" value="CAD2153792.1"/>
    <property type="molecule type" value="Genomic_DNA"/>
</dbReference>
<keyword evidence="9" id="KW-0539">Nucleus</keyword>
<keyword evidence="4" id="KW-0677">Repeat</keyword>
<organism evidence="14 15">
    <name type="scientific">Meloidogyne enterolobii</name>
    <name type="common">Root-knot nematode worm</name>
    <name type="synonym">Meloidogyne mayaguensis</name>
    <dbReference type="NCBI Taxonomy" id="390850"/>
    <lineage>
        <taxon>Eukaryota</taxon>
        <taxon>Metazoa</taxon>
        <taxon>Ecdysozoa</taxon>
        <taxon>Nematoda</taxon>
        <taxon>Chromadorea</taxon>
        <taxon>Rhabditida</taxon>
        <taxon>Tylenchina</taxon>
        <taxon>Tylenchomorpha</taxon>
        <taxon>Tylenchoidea</taxon>
        <taxon>Meloidogynidae</taxon>
        <taxon>Meloidogyninae</taxon>
        <taxon>Meloidogyne</taxon>
    </lineage>
</organism>
<dbReference type="CDD" id="cd15530">
    <property type="entry name" value="PHD2_d4"/>
    <property type="match status" value="1"/>
</dbReference>
<dbReference type="Pfam" id="PF00628">
    <property type="entry name" value="PHD"/>
    <property type="match status" value="2"/>
</dbReference>
<dbReference type="PROSITE" id="PS50016">
    <property type="entry name" value="ZF_PHD_2"/>
    <property type="match status" value="2"/>
</dbReference>
<dbReference type="Pfam" id="PF14051">
    <property type="entry name" value="DPF1-3_N"/>
    <property type="match status" value="1"/>
</dbReference>
<evidence type="ECO:0000256" key="10">
    <source>
        <dbReference type="PROSITE-ProRule" id="PRU00042"/>
    </source>
</evidence>
<reference evidence="14 15" key="1">
    <citation type="submission" date="2020-08" db="EMBL/GenBank/DDBJ databases">
        <authorList>
            <person name="Koutsovoulos G."/>
            <person name="Danchin GJ E."/>
        </authorList>
    </citation>
    <scope>NUCLEOTIDE SEQUENCE [LARGE SCALE GENOMIC DNA]</scope>
</reference>
<dbReference type="Proteomes" id="UP000580250">
    <property type="component" value="Unassembled WGS sequence"/>
</dbReference>
<keyword evidence="6" id="KW-0862">Zinc</keyword>
<evidence type="ECO:0000256" key="8">
    <source>
        <dbReference type="ARBA" id="ARBA00023163"/>
    </source>
</evidence>
<dbReference type="PANTHER" id="PTHR45888:SF5">
    <property type="entry name" value="D4, ISOFORM A"/>
    <property type="match status" value="1"/>
</dbReference>